<evidence type="ECO:0000313" key="2">
    <source>
        <dbReference type="Proteomes" id="UP000828390"/>
    </source>
</evidence>
<reference evidence="1" key="1">
    <citation type="journal article" date="2019" name="bioRxiv">
        <title>The Genome of the Zebra Mussel, Dreissena polymorpha: A Resource for Invasive Species Research.</title>
        <authorList>
            <person name="McCartney M.A."/>
            <person name="Auch B."/>
            <person name="Kono T."/>
            <person name="Mallez S."/>
            <person name="Zhang Y."/>
            <person name="Obille A."/>
            <person name="Becker A."/>
            <person name="Abrahante J.E."/>
            <person name="Garbe J."/>
            <person name="Badalamenti J.P."/>
            <person name="Herman A."/>
            <person name="Mangelson H."/>
            <person name="Liachko I."/>
            <person name="Sullivan S."/>
            <person name="Sone E.D."/>
            <person name="Koren S."/>
            <person name="Silverstein K.A.T."/>
            <person name="Beckman K.B."/>
            <person name="Gohl D.M."/>
        </authorList>
    </citation>
    <scope>NUCLEOTIDE SEQUENCE</scope>
    <source>
        <strain evidence="1">Duluth1</strain>
        <tissue evidence="1">Whole animal</tissue>
    </source>
</reference>
<dbReference type="Proteomes" id="UP000828390">
    <property type="component" value="Unassembled WGS sequence"/>
</dbReference>
<gene>
    <name evidence="1" type="ORF">DPMN_124950</name>
</gene>
<evidence type="ECO:0000313" key="1">
    <source>
        <dbReference type="EMBL" id="KAH3823151.1"/>
    </source>
</evidence>
<name>A0A9D4GX96_DREPO</name>
<proteinExistence type="predicted"/>
<dbReference type="AlphaFoldDB" id="A0A9D4GX96"/>
<sequence length="93" mass="10357">MKTSVHYGNTKLPYTKRVTDPLKYWGFLRGCDGLDDVLNLSTFGNNANTHCTYKAVILLAGWIMGYNNSSGIALWEVKLLGPTPKTLSWPSAY</sequence>
<reference evidence="1" key="2">
    <citation type="submission" date="2020-11" db="EMBL/GenBank/DDBJ databases">
        <authorList>
            <person name="McCartney M.A."/>
            <person name="Auch B."/>
            <person name="Kono T."/>
            <person name="Mallez S."/>
            <person name="Becker A."/>
            <person name="Gohl D.M."/>
            <person name="Silverstein K.A.T."/>
            <person name="Koren S."/>
            <person name="Bechman K.B."/>
            <person name="Herman A."/>
            <person name="Abrahante J.E."/>
            <person name="Garbe J."/>
        </authorList>
    </citation>
    <scope>NUCLEOTIDE SEQUENCE</scope>
    <source>
        <strain evidence="1">Duluth1</strain>
        <tissue evidence="1">Whole animal</tissue>
    </source>
</reference>
<keyword evidence="2" id="KW-1185">Reference proteome</keyword>
<organism evidence="1 2">
    <name type="scientific">Dreissena polymorpha</name>
    <name type="common">Zebra mussel</name>
    <name type="synonym">Mytilus polymorpha</name>
    <dbReference type="NCBI Taxonomy" id="45954"/>
    <lineage>
        <taxon>Eukaryota</taxon>
        <taxon>Metazoa</taxon>
        <taxon>Spiralia</taxon>
        <taxon>Lophotrochozoa</taxon>
        <taxon>Mollusca</taxon>
        <taxon>Bivalvia</taxon>
        <taxon>Autobranchia</taxon>
        <taxon>Heteroconchia</taxon>
        <taxon>Euheterodonta</taxon>
        <taxon>Imparidentia</taxon>
        <taxon>Neoheterodontei</taxon>
        <taxon>Myida</taxon>
        <taxon>Dreissenoidea</taxon>
        <taxon>Dreissenidae</taxon>
        <taxon>Dreissena</taxon>
    </lineage>
</organism>
<protein>
    <submittedName>
        <fullName evidence="1">Uncharacterized protein</fullName>
    </submittedName>
</protein>
<accession>A0A9D4GX96</accession>
<dbReference type="EMBL" id="JAIWYP010000005">
    <property type="protein sequence ID" value="KAH3823151.1"/>
    <property type="molecule type" value="Genomic_DNA"/>
</dbReference>
<comment type="caution">
    <text evidence="1">The sequence shown here is derived from an EMBL/GenBank/DDBJ whole genome shotgun (WGS) entry which is preliminary data.</text>
</comment>